<dbReference type="PANTHER" id="PTHR14741:SF32">
    <property type="entry name" value="TRIMETHYLGUANOSINE SYNTHASE"/>
    <property type="match status" value="1"/>
</dbReference>
<comment type="catalytic activity">
    <reaction evidence="4">
        <text>a 5'-end (N(7)-methyl 5'-triphosphoguanosine)-ribonucleoside in snoRNA + S-adenosyl-L-methionine = a 5'-end (N(2),N(7)-dimethyl 5'-triphosphoguanosine)-ribonucleoside in snoRNA + S-adenosyl-L-homocysteine + H(+)</text>
        <dbReference type="Rhea" id="RHEA:78475"/>
        <dbReference type="Rhea" id="RHEA-COMP:19086"/>
        <dbReference type="Rhea" id="RHEA-COMP:19088"/>
        <dbReference type="ChEBI" id="CHEBI:15378"/>
        <dbReference type="ChEBI" id="CHEBI:57856"/>
        <dbReference type="ChEBI" id="CHEBI:59789"/>
        <dbReference type="ChEBI" id="CHEBI:156461"/>
        <dbReference type="ChEBI" id="CHEBI:172880"/>
    </reaction>
    <physiologicalReaction direction="left-to-right" evidence="4">
        <dbReference type="Rhea" id="RHEA:78476"/>
    </physiologicalReaction>
</comment>
<sequence length="114" mass="12430">MNLNIFLPLAEGRFAVTPERIAQHIAQRVQASVIATDTDAGNLDLALQSARVYGVADHTECLQGDFLQLALSLRADVVFLSPPWSGPEYFTADDMVSQQISFNSFVFTPSTAIV</sequence>
<dbReference type="PANTHER" id="PTHR14741">
    <property type="entry name" value="S-ADENOSYLMETHIONINE-DEPENDENT METHYLTRANSFERASE RELATED"/>
    <property type="match status" value="1"/>
</dbReference>
<gene>
    <name evidence="8" type="ORF">ACEWY4_006785</name>
</gene>
<comment type="catalytic activity">
    <reaction evidence="3">
        <text>a 5'-end (N(2),N(7)-dimethyl 5'-triphosphoguanosine)-ribonucleoside in snoRNA + S-adenosyl-L-methionine = a 5'-end (N(2),N(2),N(7)-trimethyl 5'-triphosphoguanosine)-ribonucleoside in snoRNA + S-adenosyl-L-homocysteine + H(+)</text>
        <dbReference type="Rhea" id="RHEA:78507"/>
        <dbReference type="Rhea" id="RHEA-COMP:19088"/>
        <dbReference type="Rhea" id="RHEA-COMP:19090"/>
        <dbReference type="ChEBI" id="CHEBI:15378"/>
        <dbReference type="ChEBI" id="CHEBI:57856"/>
        <dbReference type="ChEBI" id="CHEBI:59789"/>
        <dbReference type="ChEBI" id="CHEBI:167623"/>
        <dbReference type="ChEBI" id="CHEBI:172880"/>
    </reaction>
    <physiologicalReaction direction="left-to-right" evidence="3">
        <dbReference type="Rhea" id="RHEA:78508"/>
    </physiologicalReaction>
</comment>
<evidence type="ECO:0000256" key="2">
    <source>
        <dbReference type="ARBA" id="ARBA00025783"/>
    </source>
</evidence>
<evidence type="ECO:0000256" key="4">
    <source>
        <dbReference type="ARBA" id="ARBA00048740"/>
    </source>
</evidence>
<evidence type="ECO:0000256" key="6">
    <source>
        <dbReference type="ARBA" id="ARBA00049075"/>
    </source>
</evidence>
<dbReference type="Gene3D" id="3.40.50.150">
    <property type="entry name" value="Vaccinia Virus protein VP39"/>
    <property type="match status" value="1"/>
</dbReference>
<dbReference type="InterPro" id="IPR019012">
    <property type="entry name" value="RNA_cap_Gua-N2-MeTrfase"/>
</dbReference>
<dbReference type="SUPFAM" id="SSF53335">
    <property type="entry name" value="S-adenosyl-L-methionine-dependent methyltransferases"/>
    <property type="match status" value="1"/>
</dbReference>
<organism evidence="8 9">
    <name type="scientific">Coilia grayii</name>
    <name type="common">Gray's grenadier anchovy</name>
    <dbReference type="NCBI Taxonomy" id="363190"/>
    <lineage>
        <taxon>Eukaryota</taxon>
        <taxon>Metazoa</taxon>
        <taxon>Chordata</taxon>
        <taxon>Craniata</taxon>
        <taxon>Vertebrata</taxon>
        <taxon>Euteleostomi</taxon>
        <taxon>Actinopterygii</taxon>
        <taxon>Neopterygii</taxon>
        <taxon>Teleostei</taxon>
        <taxon>Clupei</taxon>
        <taxon>Clupeiformes</taxon>
        <taxon>Clupeoidei</taxon>
        <taxon>Engraulidae</taxon>
        <taxon>Coilinae</taxon>
        <taxon>Coilia</taxon>
    </lineage>
</organism>
<evidence type="ECO:0000256" key="7">
    <source>
        <dbReference type="ARBA" id="ARBA00049790"/>
    </source>
</evidence>
<reference evidence="8 9" key="1">
    <citation type="submission" date="2024-09" db="EMBL/GenBank/DDBJ databases">
        <title>A chromosome-level genome assembly of Gray's grenadier anchovy, Coilia grayii.</title>
        <authorList>
            <person name="Fu Z."/>
        </authorList>
    </citation>
    <scope>NUCLEOTIDE SEQUENCE [LARGE SCALE GENOMIC DNA]</scope>
    <source>
        <strain evidence="8">G4</strain>
        <tissue evidence="8">Muscle</tissue>
    </source>
</reference>
<evidence type="ECO:0000313" key="9">
    <source>
        <dbReference type="Proteomes" id="UP001591681"/>
    </source>
</evidence>
<proteinExistence type="inferred from homology"/>
<evidence type="ECO:0000256" key="5">
    <source>
        <dbReference type="ARBA" id="ARBA00048763"/>
    </source>
</evidence>
<dbReference type="Pfam" id="PF09445">
    <property type="entry name" value="Methyltransf_15"/>
    <property type="match status" value="1"/>
</dbReference>
<dbReference type="EMBL" id="JBHFQA010000006">
    <property type="protein sequence ID" value="KAL2097578.1"/>
    <property type="molecule type" value="Genomic_DNA"/>
</dbReference>
<keyword evidence="9" id="KW-1185">Reference proteome</keyword>
<evidence type="ECO:0000256" key="1">
    <source>
        <dbReference type="ARBA" id="ARBA00018517"/>
    </source>
</evidence>
<comment type="caution">
    <text evidence="8">The sequence shown here is derived from an EMBL/GenBank/DDBJ whole genome shotgun (WGS) entry which is preliminary data.</text>
</comment>
<comment type="similarity">
    <text evidence="2">Belongs to the methyltransferase superfamily. Trimethylguanosine synthase family.</text>
</comment>
<comment type="catalytic activity">
    <reaction evidence="6">
        <text>a 5'-end (N(7)-methyl 5'-triphosphoguanosine)-ribonucleoside in snRNA + S-adenosyl-L-methionine = a 5'-end (N(2),N(7)-dimethyl 5'-triphosphoguanosine)-ribonucleoside in snRNA + S-adenosyl-L-homocysteine + H(+)</text>
        <dbReference type="Rhea" id="RHEA:78471"/>
        <dbReference type="Rhea" id="RHEA-COMP:19085"/>
        <dbReference type="Rhea" id="RHEA-COMP:19087"/>
        <dbReference type="ChEBI" id="CHEBI:15378"/>
        <dbReference type="ChEBI" id="CHEBI:57856"/>
        <dbReference type="ChEBI" id="CHEBI:59789"/>
        <dbReference type="ChEBI" id="CHEBI:156461"/>
        <dbReference type="ChEBI" id="CHEBI:172880"/>
    </reaction>
    <physiologicalReaction direction="left-to-right" evidence="6">
        <dbReference type="Rhea" id="RHEA:78472"/>
    </physiologicalReaction>
</comment>
<name>A0ABD1KFC2_9TELE</name>
<dbReference type="AlphaFoldDB" id="A0ABD1KFC2"/>
<dbReference type="Proteomes" id="UP001591681">
    <property type="component" value="Unassembled WGS sequence"/>
</dbReference>
<evidence type="ECO:0000313" key="8">
    <source>
        <dbReference type="EMBL" id="KAL2097578.1"/>
    </source>
</evidence>
<comment type="catalytic activity">
    <reaction evidence="5">
        <text>a 5'-end (N(2),N(7)-dimethyl 5'-triphosphoguanosine)-ribonucleoside in snRNA + S-adenosyl-L-methionine = a 5'-end (N(2),N(2),N(7)-trimethyl 5'-triphosphoguanosine)-ribonucleoside in snRNA + S-adenosyl-L-homocysteine + H(+)</text>
        <dbReference type="Rhea" id="RHEA:78479"/>
        <dbReference type="Rhea" id="RHEA-COMP:19087"/>
        <dbReference type="Rhea" id="RHEA-COMP:19089"/>
        <dbReference type="ChEBI" id="CHEBI:15378"/>
        <dbReference type="ChEBI" id="CHEBI:57856"/>
        <dbReference type="ChEBI" id="CHEBI:59789"/>
        <dbReference type="ChEBI" id="CHEBI:167623"/>
        <dbReference type="ChEBI" id="CHEBI:172880"/>
    </reaction>
    <physiologicalReaction direction="left-to-right" evidence="5">
        <dbReference type="Rhea" id="RHEA:78480"/>
    </physiologicalReaction>
</comment>
<accession>A0ABD1KFC2</accession>
<dbReference type="InterPro" id="IPR029063">
    <property type="entry name" value="SAM-dependent_MTases_sf"/>
</dbReference>
<evidence type="ECO:0000256" key="3">
    <source>
        <dbReference type="ARBA" id="ARBA00047418"/>
    </source>
</evidence>
<protein>
    <recommendedName>
        <fullName evidence="1">Trimethylguanosine synthase</fullName>
    </recommendedName>
    <alternativeName>
        <fullName evidence="7">Cap-specific guanine-N(2) methyltransferase</fullName>
    </alternativeName>
</protein>